<dbReference type="Gene3D" id="2.60.120.600">
    <property type="entry name" value="Domain of unknown function DUF1214, C-terminal domain"/>
    <property type="match status" value="1"/>
</dbReference>
<keyword evidence="1" id="KW-1133">Transmembrane helix</keyword>
<dbReference type="Gene3D" id="2.60.40.1610">
    <property type="entry name" value="Domain of unknown function DUF1254"/>
    <property type="match status" value="1"/>
</dbReference>
<evidence type="ECO:0000313" key="5">
    <source>
        <dbReference type="EMBL" id="GGY98408.1"/>
    </source>
</evidence>
<organism evidence="5 6">
    <name type="scientific">Streptomyces poonensis</name>
    <dbReference type="NCBI Taxonomy" id="68255"/>
    <lineage>
        <taxon>Bacteria</taxon>
        <taxon>Bacillati</taxon>
        <taxon>Actinomycetota</taxon>
        <taxon>Actinomycetes</taxon>
        <taxon>Kitasatosporales</taxon>
        <taxon>Streptomycetaceae</taxon>
        <taxon>Streptomyces</taxon>
    </lineage>
</organism>
<feature type="transmembrane region" description="Helical" evidence="1">
    <location>
        <begin position="506"/>
        <end position="529"/>
    </location>
</feature>
<evidence type="ECO:0000256" key="1">
    <source>
        <dbReference type="SAM" id="Phobius"/>
    </source>
</evidence>
<dbReference type="Pfam" id="PF06863">
    <property type="entry name" value="DUF1254"/>
    <property type="match status" value="1"/>
</dbReference>
<keyword evidence="1" id="KW-0812">Transmembrane</keyword>
<feature type="chain" id="PRO_5037103410" description="DUF1254 domain-containing protein" evidence="2">
    <location>
        <begin position="46"/>
        <end position="541"/>
    </location>
</feature>
<accession>A0A918PD85</accession>
<evidence type="ECO:0008006" key="7">
    <source>
        <dbReference type="Google" id="ProtNLM"/>
    </source>
</evidence>
<proteinExistence type="predicted"/>
<dbReference type="PANTHER" id="PTHR36509">
    <property type="entry name" value="BLL3101 PROTEIN"/>
    <property type="match status" value="1"/>
</dbReference>
<reference evidence="5" key="1">
    <citation type="journal article" date="2014" name="Int. J. Syst. Evol. Microbiol.">
        <title>Complete genome sequence of Corynebacterium casei LMG S-19264T (=DSM 44701T), isolated from a smear-ripened cheese.</title>
        <authorList>
            <consortium name="US DOE Joint Genome Institute (JGI-PGF)"/>
            <person name="Walter F."/>
            <person name="Albersmeier A."/>
            <person name="Kalinowski J."/>
            <person name="Ruckert C."/>
        </authorList>
    </citation>
    <scope>NUCLEOTIDE SEQUENCE</scope>
    <source>
        <strain evidence="5">JCM 4815</strain>
    </source>
</reference>
<gene>
    <name evidence="5" type="ORF">GCM10010365_16220</name>
</gene>
<dbReference type="RefSeq" id="WP_229858439.1">
    <property type="nucleotide sequence ID" value="NZ_BMVW01000002.1"/>
</dbReference>
<dbReference type="SUPFAM" id="SSF160935">
    <property type="entry name" value="VPA0735-like"/>
    <property type="match status" value="1"/>
</dbReference>
<name>A0A918PD85_9ACTN</name>
<evidence type="ECO:0000256" key="2">
    <source>
        <dbReference type="SAM" id="SignalP"/>
    </source>
</evidence>
<comment type="caution">
    <text evidence="5">The sequence shown here is derived from an EMBL/GenBank/DDBJ whole genome shotgun (WGS) entry which is preliminary data.</text>
</comment>
<reference evidence="5" key="2">
    <citation type="submission" date="2020-09" db="EMBL/GenBank/DDBJ databases">
        <authorList>
            <person name="Sun Q."/>
            <person name="Ohkuma M."/>
        </authorList>
    </citation>
    <scope>NUCLEOTIDE SEQUENCE</scope>
    <source>
        <strain evidence="5">JCM 4815</strain>
    </source>
</reference>
<dbReference type="Gene3D" id="1.10.3360.10">
    <property type="entry name" value="VPA0735-like domain"/>
    <property type="match status" value="1"/>
</dbReference>
<dbReference type="Proteomes" id="UP000622166">
    <property type="component" value="Unassembled WGS sequence"/>
</dbReference>
<evidence type="ECO:0000259" key="3">
    <source>
        <dbReference type="Pfam" id="PF06742"/>
    </source>
</evidence>
<evidence type="ECO:0000313" key="6">
    <source>
        <dbReference type="Proteomes" id="UP000622166"/>
    </source>
</evidence>
<dbReference type="Pfam" id="PF06742">
    <property type="entry name" value="DUF1214"/>
    <property type="match status" value="1"/>
</dbReference>
<feature type="domain" description="DUF1254" evidence="4">
    <location>
        <begin position="97"/>
        <end position="227"/>
    </location>
</feature>
<protein>
    <recommendedName>
        <fullName evidence="7">DUF1254 domain-containing protein</fullName>
    </recommendedName>
</protein>
<evidence type="ECO:0000259" key="4">
    <source>
        <dbReference type="Pfam" id="PF06863"/>
    </source>
</evidence>
<dbReference type="InterPro" id="IPR010621">
    <property type="entry name" value="DUF1214"/>
</dbReference>
<dbReference type="InterPro" id="IPR037049">
    <property type="entry name" value="DUF1214_C_sf"/>
</dbReference>
<dbReference type="EMBL" id="BMVW01000002">
    <property type="protein sequence ID" value="GGY98408.1"/>
    <property type="molecule type" value="Genomic_DNA"/>
</dbReference>
<dbReference type="InterPro" id="IPR037050">
    <property type="entry name" value="DUF1254_sf"/>
</dbReference>
<feature type="signal peptide" evidence="2">
    <location>
        <begin position="1"/>
        <end position="45"/>
    </location>
</feature>
<keyword evidence="6" id="KW-1185">Reference proteome</keyword>
<keyword evidence="2" id="KW-0732">Signal</keyword>
<dbReference type="NCBIfam" id="TIGR01167">
    <property type="entry name" value="LPXTG_anchor"/>
    <property type="match status" value="1"/>
</dbReference>
<dbReference type="PANTHER" id="PTHR36509:SF2">
    <property type="entry name" value="BLL3101 PROTEIN"/>
    <property type="match status" value="1"/>
</dbReference>
<sequence length="541" mass="57141">MSVTRTAPPALARERAVFSRARLRSATAVAAAALLLWTGTGPAGATSQSPSDGGDASLAADAVNAYVYGYPLVLMQATQQLSTNVPHPSPATGQAPVNQFVTQNNVPGPAFKTVVSPNVDTLYSSAWLDLKAEPVVLHVPDTQGRYYLMPILSAWTDVIASPGKRTTGTKAGDFAITGPGWHGALPAGVKQIKSPTDMAWVIGRTQLDGPADLPAVRDLAARYSLTPLSAYGRSHTPPVGRVDPAVPATSPPDRVAGMEAPAFFSRLASAMATNPPGPADAPMVATLNRLGISPGKPFDIDAKGTATARALRQAVPAGQRMIQQAVPALGDDVHGWRVALDLGRYGTDYLRRAATAWQGLGANLPQDAVYPLVLDDSQGRQLNGAHRYTIHFPPGRTPPANAFWSLTMYDQQGFLVPNPIDRYAIGHTVAPRPNSDKSVTIYVQHDPPASDKRSNWLPAPAGRFNVMLRMYWPRQTVLDGTWSPPPVTVADGSSGSEQLARTGDSGFSGVIAAGAVLCLAAGSAVIVAVRRRRTAWGRKTV</sequence>
<dbReference type="InterPro" id="IPR010679">
    <property type="entry name" value="DUF1254"/>
</dbReference>
<feature type="domain" description="DUF1214" evidence="3">
    <location>
        <begin position="368"/>
        <end position="475"/>
    </location>
</feature>
<keyword evidence="1" id="KW-0472">Membrane</keyword>
<dbReference type="AlphaFoldDB" id="A0A918PD85"/>